<gene>
    <name evidence="1" type="ORF">D3867_26385</name>
</gene>
<dbReference type="InterPro" id="IPR012337">
    <property type="entry name" value="RNaseH-like_sf"/>
</dbReference>
<dbReference type="InterPro" id="IPR045290">
    <property type="entry name" value="MOC1-like"/>
</dbReference>
<dbReference type="CDD" id="cd22992">
    <property type="entry name" value="MOC1"/>
    <property type="match status" value="1"/>
</dbReference>
<dbReference type="Proteomes" id="UP000298596">
    <property type="component" value="Plasmid p2"/>
</dbReference>
<evidence type="ECO:0000313" key="1">
    <source>
        <dbReference type="EMBL" id="QCO05474.1"/>
    </source>
</evidence>
<dbReference type="PANTHER" id="PTHR36015">
    <property type="entry name" value="HOLLIDAY JUNCTION RESOLVASE MOC1, CHLOROPLASTIC-RELATED"/>
    <property type="match status" value="1"/>
</dbReference>
<sequence length="163" mass="17045">MLIVGADPGLSGALALLSERGLERVEDMPVLELTRGGKAKREPDLVQLSLIVGGWAALGVDAAYVEQVGSMPEQGISSAFAFGKVYGALLGVLHAHQIPTFTIIPATWKKGVGIKAGSGKDASRALAKQLWPAHGASFARVKDDGRAEAALIGWYGVRKGGER</sequence>
<proteinExistence type="predicted"/>
<accession>A0A4D8Q5S0</accession>
<dbReference type="PANTHER" id="PTHR36015:SF6">
    <property type="entry name" value="HOLLIDAY JUNCTION RESOLVASE MOC1, CHLOROPLASTIC-RELATED"/>
    <property type="match status" value="1"/>
</dbReference>
<dbReference type="InterPro" id="IPR036397">
    <property type="entry name" value="RNaseH_sf"/>
</dbReference>
<evidence type="ECO:0000313" key="2">
    <source>
        <dbReference type="Proteomes" id="UP000298596"/>
    </source>
</evidence>
<protein>
    <submittedName>
        <fullName evidence="1">Uncharacterized protein</fullName>
    </submittedName>
</protein>
<dbReference type="GO" id="GO:0008821">
    <property type="term" value="F:crossover junction DNA endonuclease activity"/>
    <property type="evidence" value="ECO:0007669"/>
    <property type="project" value="InterPro"/>
</dbReference>
<dbReference type="GO" id="GO:0003676">
    <property type="term" value="F:nucleic acid binding"/>
    <property type="evidence" value="ECO:0007669"/>
    <property type="project" value="InterPro"/>
</dbReference>
<dbReference type="AlphaFoldDB" id="A0A4D8Q5S0"/>
<name>A0A4D8Q5S0_AZOBR</name>
<geneLocation type="plasmid" evidence="1">
    <name>p2</name>
</geneLocation>
<keyword evidence="1" id="KW-0614">Plasmid</keyword>
<dbReference type="EMBL" id="CP032332">
    <property type="protein sequence ID" value="QCO05474.1"/>
    <property type="molecule type" value="Genomic_DNA"/>
</dbReference>
<reference evidence="1 2" key="1">
    <citation type="submission" date="2018-09" db="EMBL/GenBank/DDBJ databases">
        <title>Whole genome based analysis of evolution and adaptive divergence in Indian and Brazilian strains of Azospirillum brasilense.</title>
        <authorList>
            <person name="Singh C."/>
            <person name="Tripathi A.K."/>
        </authorList>
    </citation>
    <scope>NUCLEOTIDE SEQUENCE [LARGE SCALE GENOMIC DNA]</scope>
    <source>
        <strain evidence="1 2">MTCC4036</strain>
        <plasmid evidence="1 2">p2</plasmid>
    </source>
</reference>
<organism evidence="1 2">
    <name type="scientific">Azospirillum brasilense</name>
    <dbReference type="NCBI Taxonomy" id="192"/>
    <lineage>
        <taxon>Bacteria</taxon>
        <taxon>Pseudomonadati</taxon>
        <taxon>Pseudomonadota</taxon>
        <taxon>Alphaproteobacteria</taxon>
        <taxon>Rhodospirillales</taxon>
        <taxon>Azospirillaceae</taxon>
        <taxon>Azospirillum</taxon>
    </lineage>
</organism>
<dbReference type="Gene3D" id="3.30.420.10">
    <property type="entry name" value="Ribonuclease H-like superfamily/Ribonuclease H"/>
    <property type="match status" value="1"/>
</dbReference>
<dbReference type="SUPFAM" id="SSF53098">
    <property type="entry name" value="Ribonuclease H-like"/>
    <property type="match status" value="1"/>
</dbReference>